<reference evidence="2 3" key="1">
    <citation type="submission" date="2006-03" db="EMBL/GenBank/DDBJ databases">
        <authorList>
            <person name="Bartlett D.H."/>
            <person name="Valle G."/>
            <person name="Lauro F.M."/>
            <person name="Vezzi A."/>
            <person name="Simonato F."/>
            <person name="Eloe E."/>
            <person name="Vitulo N."/>
            <person name="Stratton T.K."/>
            <person name="D'angelo M."/>
            <person name="Ferriera S."/>
            <person name="Johnson J."/>
            <person name="Kravitz S."/>
            <person name="Beeson K."/>
            <person name="Sutton G."/>
            <person name="Rogers Y."/>
            <person name="Friedman R."/>
            <person name="Frazier M."/>
            <person name="Venter J.C."/>
        </authorList>
    </citation>
    <scope>NUCLEOTIDE SEQUENCE [LARGE SCALE GENOMIC DNA]</scope>
    <source>
        <strain evidence="2 3">3TCK</strain>
    </source>
</reference>
<dbReference type="Pfam" id="PF13400">
    <property type="entry name" value="Tad"/>
    <property type="match status" value="1"/>
</dbReference>
<dbReference type="Proteomes" id="UP000003789">
    <property type="component" value="Unassembled WGS sequence"/>
</dbReference>
<gene>
    <name evidence="2" type="ORF">P3TCK_06547</name>
</gene>
<dbReference type="HOGENOM" id="CLU_619435_0_0_6"/>
<dbReference type="RefSeq" id="WP_006229323.1">
    <property type="nucleotide sequence ID" value="NZ_CH724134.1"/>
</dbReference>
<dbReference type="EMBL" id="AAPH01000005">
    <property type="protein sequence ID" value="EAS44371.1"/>
    <property type="molecule type" value="Genomic_DNA"/>
</dbReference>
<feature type="domain" description="Putative Flp pilus-assembly TadG-like N-terminal" evidence="1">
    <location>
        <begin position="16"/>
        <end position="62"/>
    </location>
</feature>
<organism evidence="2 3">
    <name type="scientific">Photobacterium profundum 3TCK</name>
    <dbReference type="NCBI Taxonomy" id="314280"/>
    <lineage>
        <taxon>Bacteria</taxon>
        <taxon>Pseudomonadati</taxon>
        <taxon>Pseudomonadota</taxon>
        <taxon>Gammaproteobacteria</taxon>
        <taxon>Vibrionales</taxon>
        <taxon>Vibrionaceae</taxon>
        <taxon>Photobacterium</taxon>
    </lineage>
</organism>
<proteinExistence type="predicted"/>
<evidence type="ECO:0000259" key="1">
    <source>
        <dbReference type="Pfam" id="PF13400"/>
    </source>
</evidence>
<dbReference type="AlphaFoldDB" id="Q1Z6T2"/>
<protein>
    <recommendedName>
        <fullName evidence="1">Putative Flp pilus-assembly TadG-like N-terminal domain-containing protein</fullName>
    </recommendedName>
</protein>
<sequence length="436" mass="46208">MVIKRINASPYRAQKGVVAIFATLAMVVLIGAGALALDVGNLVLSKGKLQNIVDSAALSAAKAIDLGGDQAEAIVAGNEAINNNLTLDGFGSMTIDNTDIHYEFSDSLPFDSSTNTATSPYVRVRIEDVDVADYLVAIFNIDMSARSSAVAGPSSSITTTCNVVPLSICEGSESSTTLSGYSEGSLHVLKASSTKDSAIGSGNFMPMALKDADGNTIPGASSYGDALAGSFDTCLTVIEDEMITSEPGNMVGPTRGIDTRFGIYEGTFKNDENKYPADKDTYYDSNNLVEVQTVQIDDGDGNTIEEYQTTLSHDAIYSFADYSANQDFESCLSDSACQSQGYFRRVLSVPILKCDEIDKSGGRIDIPLKGLGCFFLVQPLSETAHVDEKGGGGNSSWIVGEFIKDCRVNTGNPGITPSQKGPYKIVLFNDPDSEDS</sequence>
<accession>Q1Z6T2</accession>
<evidence type="ECO:0000313" key="3">
    <source>
        <dbReference type="Proteomes" id="UP000003789"/>
    </source>
</evidence>
<name>Q1Z6T2_9GAMM</name>
<evidence type="ECO:0000313" key="2">
    <source>
        <dbReference type="EMBL" id="EAS44371.1"/>
    </source>
</evidence>
<comment type="caution">
    <text evidence="2">The sequence shown here is derived from an EMBL/GenBank/DDBJ whole genome shotgun (WGS) entry which is preliminary data.</text>
</comment>
<dbReference type="InterPro" id="IPR028087">
    <property type="entry name" value="Tad_N"/>
</dbReference>
<dbReference type="OrthoDB" id="6350731at2"/>